<sequence>MVSHKHATLLLRRDQKTEVHENPEVESLRIQGSGSFYVVKKILSRECRVQQSVLARLTRRNALLGSPRKGRKQKESQNRMLLKPLIFCVLYKREDKKSKAVISKKVKELHRLRLFHFFVCSSLVCLSCSNARVQN</sequence>
<gene>
    <name evidence="1" type="ORF">PBIL07802_LOCUS3269</name>
</gene>
<dbReference type="AlphaFoldDB" id="A0A7S3G1P5"/>
<proteinExistence type="predicted"/>
<evidence type="ECO:0000313" key="1">
    <source>
        <dbReference type="EMBL" id="CAE0241108.1"/>
    </source>
</evidence>
<name>A0A7S3G1P5_9EUKA</name>
<organism evidence="1">
    <name type="scientific">Palpitomonas bilix</name>
    <dbReference type="NCBI Taxonomy" id="652834"/>
    <lineage>
        <taxon>Eukaryota</taxon>
        <taxon>Eukaryota incertae sedis</taxon>
    </lineage>
</organism>
<dbReference type="EMBL" id="HBIB01005413">
    <property type="protein sequence ID" value="CAE0241108.1"/>
    <property type="molecule type" value="Transcribed_RNA"/>
</dbReference>
<protein>
    <submittedName>
        <fullName evidence="1">Uncharacterized protein</fullName>
    </submittedName>
</protein>
<accession>A0A7S3G1P5</accession>
<reference evidence="1" key="1">
    <citation type="submission" date="2021-01" db="EMBL/GenBank/DDBJ databases">
        <authorList>
            <person name="Corre E."/>
            <person name="Pelletier E."/>
            <person name="Niang G."/>
            <person name="Scheremetjew M."/>
            <person name="Finn R."/>
            <person name="Kale V."/>
            <person name="Holt S."/>
            <person name="Cochrane G."/>
            <person name="Meng A."/>
            <person name="Brown T."/>
            <person name="Cohen L."/>
        </authorList>
    </citation>
    <scope>NUCLEOTIDE SEQUENCE</scope>
    <source>
        <strain evidence="1">NIES-2562</strain>
    </source>
</reference>